<evidence type="ECO:0000313" key="3">
    <source>
        <dbReference type="WBParaSite" id="SVE_0708100.1"/>
    </source>
</evidence>
<proteinExistence type="predicted"/>
<reference evidence="3" key="2">
    <citation type="submission" date="2015-08" db="UniProtKB">
        <authorList>
            <consortium name="WormBaseParasite"/>
        </authorList>
    </citation>
    <scope>IDENTIFICATION</scope>
</reference>
<dbReference type="STRING" id="75913.A0A0K0FE04"/>
<dbReference type="WBParaSite" id="SVE_0708100.1">
    <property type="protein sequence ID" value="SVE_0708100.1"/>
    <property type="gene ID" value="SVE_0708100"/>
</dbReference>
<feature type="compositionally biased region" description="Low complexity" evidence="1">
    <location>
        <begin position="10"/>
        <end position="21"/>
    </location>
</feature>
<keyword evidence="2" id="KW-1185">Reference proteome</keyword>
<dbReference type="Proteomes" id="UP000035680">
    <property type="component" value="Unassembled WGS sequence"/>
</dbReference>
<organism evidence="2 3">
    <name type="scientific">Strongyloides venezuelensis</name>
    <name type="common">Threadworm</name>
    <dbReference type="NCBI Taxonomy" id="75913"/>
    <lineage>
        <taxon>Eukaryota</taxon>
        <taxon>Metazoa</taxon>
        <taxon>Ecdysozoa</taxon>
        <taxon>Nematoda</taxon>
        <taxon>Chromadorea</taxon>
        <taxon>Rhabditida</taxon>
        <taxon>Tylenchina</taxon>
        <taxon>Panagrolaimomorpha</taxon>
        <taxon>Strongyloidoidea</taxon>
        <taxon>Strongyloididae</taxon>
        <taxon>Strongyloides</taxon>
    </lineage>
</organism>
<evidence type="ECO:0000313" key="2">
    <source>
        <dbReference type="Proteomes" id="UP000035680"/>
    </source>
</evidence>
<name>A0A0K0FE04_STRVS</name>
<evidence type="ECO:0000256" key="1">
    <source>
        <dbReference type="SAM" id="MobiDB-lite"/>
    </source>
</evidence>
<sequence>MAYRKSSYTSQQNLNINSSSNTPLLHNLTENLPRGLYGRRGSKIDSFNDISSLKQSLFISNEKGSSILTPQKNDTTYLQPKPKKLSYLSRDYINKKGTTRDMGDECNNNDKHYLFTQTFNQPYNQTILKKVSQPTTKTENVLDSNLQQEFVKRLLNAHNTVDNLLRGRGRRIEDESNYLIPKFSRHQETESSNQSGVDCKRRFNIPKYNFITKKYSQSPTNSTSTIDSESSSAYSSSSMENSSVPENISEDDDTSVDSVLNTDCEEDLPEEEITAHFFLEVNLSEYVPNSKNTTSKSGENTIKISLPTCQKKFNFLNITNKKLNLKNPFNNIKGSTHIILPQYNKSAVTLITTLPSLRKNCIKKVKEKSGEEKPIMVKKKQSRLKRMKKVDENEDDDVWQCKAEISIQHFSYSYKKSDQIKPFLHPPPEKLIRLHLRLTNHHPLKSDTTSTFILNKQTIAIEKFIKLGKRRRKEDKNKVSKNDKKIHAPNLVNFHMFEGKHFSTRKNSLTPQYNLKVPEIFLKGDVENKITNDVFNKGKRKPFSGVNAIKMLIDKQNQNIPSKETENHYKSIKKNLKKTNFPDNVLLKKPRKFKMSTLDNKRIGDNDKIDNNCTKVTKILHNDNHNVSIMGKENNQKYSVDIDEKLIERFCNTNHILKPTTIIKNYSLPTVPKKMEGKEKEMIVEDDNKNDGIRFIRYKSPKRLKIDEDKKIFDKIFEIKTKHCIRRSSVAPEVTNFDAQDKRTLIRSYSECPKVNKNVFSHSLHNFGVSLKSVKERLLQTKEELERKPPKEVFIPHWRKTSRSVVKNQNIP</sequence>
<protein>
    <submittedName>
        <fullName evidence="3">Troponin T, skeletal muscle (inferred by orthology to a D. melanogaster protein)</fullName>
    </submittedName>
</protein>
<feature type="region of interest" description="Disordered" evidence="1">
    <location>
        <begin position="1"/>
        <end position="25"/>
    </location>
</feature>
<reference evidence="2" key="1">
    <citation type="submission" date="2014-07" db="EMBL/GenBank/DDBJ databases">
        <authorList>
            <person name="Martin A.A"/>
            <person name="De Silva N."/>
        </authorList>
    </citation>
    <scope>NUCLEOTIDE SEQUENCE</scope>
</reference>
<accession>A0A0K0FE04</accession>
<dbReference type="AlphaFoldDB" id="A0A0K0FE04"/>
<feature type="region of interest" description="Disordered" evidence="1">
    <location>
        <begin position="216"/>
        <end position="257"/>
    </location>
</feature>
<feature type="compositionally biased region" description="Low complexity" evidence="1">
    <location>
        <begin position="220"/>
        <end position="247"/>
    </location>
</feature>